<feature type="domain" description="Amidohydrolase 3" evidence="2">
    <location>
        <begin position="42"/>
        <end position="557"/>
    </location>
</feature>
<dbReference type="RefSeq" id="WP_091617401.1">
    <property type="nucleotide sequence ID" value="NZ_FOEF01000005.1"/>
</dbReference>
<dbReference type="CDD" id="cd01300">
    <property type="entry name" value="YtcJ_like"/>
    <property type="match status" value="1"/>
</dbReference>
<dbReference type="EMBL" id="FOEF01000005">
    <property type="protein sequence ID" value="SEP28866.1"/>
    <property type="molecule type" value="Genomic_DNA"/>
</dbReference>
<dbReference type="PANTHER" id="PTHR22642:SF2">
    <property type="entry name" value="PROTEIN LONG AFTER FAR-RED 3"/>
    <property type="match status" value="1"/>
</dbReference>
<dbReference type="STRING" id="394193.SAMN04489732_105339"/>
<dbReference type="InterPro" id="IPR013108">
    <property type="entry name" value="Amidohydro_3"/>
</dbReference>
<dbReference type="Proteomes" id="UP000198582">
    <property type="component" value="Unassembled WGS sequence"/>
</dbReference>
<name>A0A1H8WMK6_9PSEU</name>
<dbReference type="InterPro" id="IPR033932">
    <property type="entry name" value="YtcJ-like"/>
</dbReference>
<reference evidence="3 4" key="1">
    <citation type="submission" date="2016-10" db="EMBL/GenBank/DDBJ databases">
        <authorList>
            <person name="de Groot N.N."/>
        </authorList>
    </citation>
    <scope>NUCLEOTIDE SEQUENCE [LARGE SCALE GENOMIC DNA]</scope>
    <source>
        <strain evidence="3 4">DSM 44993</strain>
    </source>
</reference>
<evidence type="ECO:0000313" key="3">
    <source>
        <dbReference type="EMBL" id="SEP28866.1"/>
    </source>
</evidence>
<evidence type="ECO:0000256" key="1">
    <source>
        <dbReference type="SAM" id="MobiDB-lite"/>
    </source>
</evidence>
<dbReference type="Gene3D" id="2.30.40.10">
    <property type="entry name" value="Urease, subunit C, domain 1"/>
    <property type="match status" value="1"/>
</dbReference>
<dbReference type="GO" id="GO:0016810">
    <property type="term" value="F:hydrolase activity, acting on carbon-nitrogen (but not peptide) bonds"/>
    <property type="evidence" value="ECO:0007669"/>
    <property type="project" value="InterPro"/>
</dbReference>
<feature type="region of interest" description="Disordered" evidence="1">
    <location>
        <begin position="305"/>
        <end position="342"/>
    </location>
</feature>
<accession>A0A1H8WMK6</accession>
<evidence type="ECO:0000259" key="2">
    <source>
        <dbReference type="Pfam" id="PF07969"/>
    </source>
</evidence>
<dbReference type="PANTHER" id="PTHR22642">
    <property type="entry name" value="IMIDAZOLONEPROPIONASE"/>
    <property type="match status" value="1"/>
</dbReference>
<dbReference type="Gene3D" id="3.10.310.70">
    <property type="match status" value="1"/>
</dbReference>
<dbReference type="AlphaFoldDB" id="A0A1H8WMK6"/>
<dbReference type="OrthoDB" id="3173428at2"/>
<dbReference type="Pfam" id="PF07969">
    <property type="entry name" value="Amidohydro_3"/>
    <property type="match status" value="1"/>
</dbReference>
<sequence>MRVDAVYENAHLITGESALAVLNGRVVALGEDAEGLSARRRVDLGGAYVVPGFHDAHNHMAWYGMGLDDVPLSGCRSVEEVYDAVARRAAGLPAGSWVIGSGYDQNKLAGGHPDRHGLDRAAPGMLVRLKHTSGHMTVVNSAVLDRLDLANVPVGGDVVLDAAGSPTGLLREQAQLLLRPLTYPTPLESVVRGLDRAGEQYLSEGITSVQEAGIGGGLVGETPAELAAYQLARSRGLLRVRSTVMVAASVLHDLPDGAGFGLDLGLRTGLGDDWLRVGPMKLFADGSLIGRTCAMHEPFAGTGPDAGAAASSGAAAGSGAASAPRAASAPGAVSDPGEAQNRGYFQVPEDELARTIRLAHEAGWQIATHAIGDRAVTVVLDAYEAALAASPRADHRHRIEHCAVLQPAELRRLASLGLIASPQGRFVNELGDGMRAALGEHRVPWCYRLRSVLDAGVVLPASSDRPVVNGAPLLGLADMVRRRTSSGAPFSPEEAITPAEALRAYTYGSAYATFAEDRLGTLEPGKLADFAVLSGNPLDESGMDDLRVLATAIDGELRYEAP</sequence>
<dbReference type="Gene3D" id="3.20.20.140">
    <property type="entry name" value="Metal-dependent hydrolases"/>
    <property type="match status" value="1"/>
</dbReference>
<gene>
    <name evidence="3" type="ORF">SAMN04489732_105339</name>
</gene>
<evidence type="ECO:0000313" key="4">
    <source>
        <dbReference type="Proteomes" id="UP000198582"/>
    </source>
</evidence>
<organism evidence="3 4">
    <name type="scientific">Amycolatopsis saalfeldensis</name>
    <dbReference type="NCBI Taxonomy" id="394193"/>
    <lineage>
        <taxon>Bacteria</taxon>
        <taxon>Bacillati</taxon>
        <taxon>Actinomycetota</taxon>
        <taxon>Actinomycetes</taxon>
        <taxon>Pseudonocardiales</taxon>
        <taxon>Pseudonocardiaceae</taxon>
        <taxon>Amycolatopsis</taxon>
    </lineage>
</organism>
<feature type="compositionally biased region" description="Low complexity" evidence="1">
    <location>
        <begin position="305"/>
        <end position="332"/>
    </location>
</feature>
<dbReference type="SUPFAM" id="SSF51338">
    <property type="entry name" value="Composite domain of metallo-dependent hydrolases"/>
    <property type="match status" value="1"/>
</dbReference>
<dbReference type="InterPro" id="IPR032466">
    <property type="entry name" value="Metal_Hydrolase"/>
</dbReference>
<dbReference type="InterPro" id="IPR011059">
    <property type="entry name" value="Metal-dep_hydrolase_composite"/>
</dbReference>
<keyword evidence="4" id="KW-1185">Reference proteome</keyword>
<protein>
    <recommendedName>
        <fullName evidence="2">Amidohydrolase 3 domain-containing protein</fullName>
    </recommendedName>
</protein>
<proteinExistence type="predicted"/>
<dbReference type="SUPFAM" id="SSF51556">
    <property type="entry name" value="Metallo-dependent hydrolases"/>
    <property type="match status" value="1"/>
</dbReference>